<evidence type="ECO:0000313" key="3">
    <source>
        <dbReference type="Proteomes" id="UP000324091"/>
    </source>
</evidence>
<dbReference type="AlphaFoldDB" id="A0A5C6MHV2"/>
<feature type="compositionally biased region" description="Polar residues" evidence="1">
    <location>
        <begin position="118"/>
        <end position="127"/>
    </location>
</feature>
<gene>
    <name evidence="2" type="ORF">D4764_0162110</name>
</gene>
<proteinExistence type="predicted"/>
<feature type="compositionally biased region" description="Low complexity" evidence="1">
    <location>
        <begin position="85"/>
        <end position="96"/>
    </location>
</feature>
<feature type="compositionally biased region" description="Low complexity" evidence="1">
    <location>
        <begin position="105"/>
        <end position="115"/>
    </location>
</feature>
<name>A0A5C6MHV2_9TELE</name>
<protein>
    <submittedName>
        <fullName evidence="2">Uncharacterized protein</fullName>
    </submittedName>
</protein>
<evidence type="ECO:0000256" key="1">
    <source>
        <dbReference type="SAM" id="MobiDB-lite"/>
    </source>
</evidence>
<feature type="compositionally biased region" description="Basic and acidic residues" evidence="1">
    <location>
        <begin position="18"/>
        <end position="33"/>
    </location>
</feature>
<feature type="region of interest" description="Disordered" evidence="1">
    <location>
        <begin position="516"/>
        <end position="574"/>
    </location>
</feature>
<feature type="region of interest" description="Disordered" evidence="1">
    <location>
        <begin position="1"/>
        <end position="136"/>
    </location>
</feature>
<comment type="caution">
    <text evidence="2">The sequence shown here is derived from an EMBL/GenBank/DDBJ whole genome shotgun (WGS) entry which is preliminary data.</text>
</comment>
<sequence>SGSDTPSNSYLWDEDETQTERPQRRLRPRRLDFDSLIQRLDPTDSKESLTPWLSPPPTPPLGRSASDPGVSSPHSPSLTPPVRDSASLPELSESLLQGRDPAPSPASSRPGSPISVSGVESLSRSTTPDLPLPDDASDLPGGVVVLDLYKGEVCNGCRIDHPSQRQHQCLDVIEPGFYRNNFYMLMKRLYTPKFIPAIQNFLKACGVNADYVKVKIAAETLLFELKSNELIYTPIQQMYESIADNDSEIKQEHLDTPSTNPTPRTLGIGSWGVQSSLTLTDTTRQRLSITSRAVRVSSPRQRSCAVSGFFTSRFSNLCERVVLDLYKGEVCNGCRIDHPSQRQHQCLDVIEPACGVNADYVKVKIAAETLLFELKSSELIYTTSHPTNEDAYFYWREKPQEPATESKVHRQEMRESYFNGFSAFRFEMDGQFRRIKSDIYLVYDSLSKRFDFQSGGKTHVLFEGPLAYLMGMKSGEWFTFDQSPLAKKGFEIAKPHLKAAASNIASNAVKHVMERFAGDQEDDQEMKQGFREKRRPPGERIPSSFNKQPFGKRKKSVAKGRRVKKKSVRSSDIF</sequence>
<organism evidence="2 3">
    <name type="scientific">Takifugu flavidus</name>
    <name type="common">sansaifugu</name>
    <dbReference type="NCBI Taxonomy" id="433684"/>
    <lineage>
        <taxon>Eukaryota</taxon>
        <taxon>Metazoa</taxon>
        <taxon>Chordata</taxon>
        <taxon>Craniata</taxon>
        <taxon>Vertebrata</taxon>
        <taxon>Euteleostomi</taxon>
        <taxon>Actinopterygii</taxon>
        <taxon>Neopterygii</taxon>
        <taxon>Teleostei</taxon>
        <taxon>Neoteleostei</taxon>
        <taxon>Acanthomorphata</taxon>
        <taxon>Eupercaria</taxon>
        <taxon>Tetraodontiformes</taxon>
        <taxon>Tetradontoidea</taxon>
        <taxon>Tetraodontidae</taxon>
        <taxon>Takifugu</taxon>
    </lineage>
</organism>
<dbReference type="EMBL" id="RHFK02000225">
    <property type="protein sequence ID" value="TWW54473.1"/>
    <property type="molecule type" value="Genomic_DNA"/>
</dbReference>
<reference evidence="2 3" key="1">
    <citation type="submission" date="2019-04" db="EMBL/GenBank/DDBJ databases">
        <title>Chromosome genome assembly for Takifugu flavidus.</title>
        <authorList>
            <person name="Xiao S."/>
        </authorList>
    </citation>
    <scope>NUCLEOTIDE SEQUENCE [LARGE SCALE GENOMIC DNA]</scope>
    <source>
        <strain evidence="2">HTHZ2018</strain>
        <tissue evidence="2">Muscle</tissue>
    </source>
</reference>
<feature type="compositionally biased region" description="Basic and acidic residues" evidence="1">
    <location>
        <begin position="525"/>
        <end position="538"/>
    </location>
</feature>
<feature type="non-terminal residue" evidence="2">
    <location>
        <position position="1"/>
    </location>
</feature>
<accession>A0A5C6MHV2</accession>
<evidence type="ECO:0000313" key="2">
    <source>
        <dbReference type="EMBL" id="TWW54473.1"/>
    </source>
</evidence>
<feature type="compositionally biased region" description="Basic residues" evidence="1">
    <location>
        <begin position="550"/>
        <end position="568"/>
    </location>
</feature>
<dbReference type="Proteomes" id="UP000324091">
    <property type="component" value="Unassembled WGS sequence"/>
</dbReference>
<keyword evidence="3" id="KW-1185">Reference proteome</keyword>
<feature type="compositionally biased region" description="Polar residues" evidence="1">
    <location>
        <begin position="1"/>
        <end position="10"/>
    </location>
</feature>